<dbReference type="InterPro" id="IPR036282">
    <property type="entry name" value="Glutathione-S-Trfase_C_sf"/>
</dbReference>
<dbReference type="PANTHER" id="PTHR43968:SF6">
    <property type="entry name" value="GLUTATHIONE S-TRANSFERASE OMEGA"/>
    <property type="match status" value="1"/>
</dbReference>
<dbReference type="PROSITE" id="PS50404">
    <property type="entry name" value="GST_NTER"/>
    <property type="match status" value="1"/>
</dbReference>
<dbReference type="RefSeq" id="WP_150005281.1">
    <property type="nucleotide sequence ID" value="NZ_BMOV01000004.1"/>
</dbReference>
<dbReference type="InterPro" id="IPR054416">
    <property type="entry name" value="GST_UstS-like_C"/>
</dbReference>
<evidence type="ECO:0000313" key="2">
    <source>
        <dbReference type="EMBL" id="GGO11194.1"/>
    </source>
</evidence>
<dbReference type="PANTHER" id="PTHR43968">
    <property type="match status" value="1"/>
</dbReference>
<dbReference type="Pfam" id="PF22041">
    <property type="entry name" value="GST_C_7"/>
    <property type="match status" value="1"/>
</dbReference>
<dbReference type="SUPFAM" id="SSF52833">
    <property type="entry name" value="Thioredoxin-like"/>
    <property type="match status" value="1"/>
</dbReference>
<reference evidence="3" key="1">
    <citation type="journal article" date="2019" name="Int. J. Syst. Evol. Microbiol.">
        <title>The Global Catalogue of Microorganisms (GCM) 10K type strain sequencing project: providing services to taxonomists for standard genome sequencing and annotation.</title>
        <authorList>
            <consortium name="The Broad Institute Genomics Platform"/>
            <consortium name="The Broad Institute Genome Sequencing Center for Infectious Disease"/>
            <person name="Wu L."/>
            <person name="Ma J."/>
        </authorList>
    </citation>
    <scope>NUCLEOTIDE SEQUENCE [LARGE SCALE GENOMIC DNA]</scope>
    <source>
        <strain evidence="3">JCM 17843</strain>
    </source>
</reference>
<dbReference type="Pfam" id="PF13409">
    <property type="entry name" value="GST_N_2"/>
    <property type="match status" value="1"/>
</dbReference>
<feature type="domain" description="GST N-terminal" evidence="1">
    <location>
        <begin position="6"/>
        <end position="82"/>
    </location>
</feature>
<dbReference type="EMBL" id="BMOV01000004">
    <property type="protein sequence ID" value="GGO11194.1"/>
    <property type="molecule type" value="Genomic_DNA"/>
</dbReference>
<dbReference type="CDD" id="cd03202">
    <property type="entry name" value="GST_C_etherase_LigE"/>
    <property type="match status" value="1"/>
</dbReference>
<protein>
    <submittedName>
        <fullName evidence="2">Glutathione S-transferase</fullName>
    </submittedName>
</protein>
<dbReference type="InterPro" id="IPR004045">
    <property type="entry name" value="Glutathione_S-Trfase_N"/>
</dbReference>
<dbReference type="InterPro" id="IPR036249">
    <property type="entry name" value="Thioredoxin-like_sf"/>
</dbReference>
<evidence type="ECO:0000259" key="1">
    <source>
        <dbReference type="PROSITE" id="PS50404"/>
    </source>
</evidence>
<keyword evidence="3" id="KW-1185">Reference proteome</keyword>
<dbReference type="Gene3D" id="3.40.30.10">
    <property type="entry name" value="Glutaredoxin"/>
    <property type="match status" value="1"/>
</dbReference>
<name>A0ABQ2LD81_9PROT</name>
<dbReference type="Proteomes" id="UP000602381">
    <property type="component" value="Unassembled WGS sequence"/>
</dbReference>
<dbReference type="InterPro" id="IPR050983">
    <property type="entry name" value="GST_Omega/HSP26"/>
</dbReference>
<comment type="caution">
    <text evidence="2">The sequence shown here is derived from an EMBL/GenBank/DDBJ whole genome shotgun (WGS) entry which is preliminary data.</text>
</comment>
<dbReference type="SUPFAM" id="SSF47616">
    <property type="entry name" value="GST C-terminal domain-like"/>
    <property type="match status" value="1"/>
</dbReference>
<gene>
    <name evidence="2" type="primary">ligE</name>
    <name evidence="2" type="ORF">GCM10007972_14780</name>
</gene>
<proteinExistence type="predicted"/>
<accession>A0ABQ2LD81</accession>
<evidence type="ECO:0000313" key="3">
    <source>
        <dbReference type="Proteomes" id="UP000602381"/>
    </source>
</evidence>
<sequence>MRLFELTGSDAELSFSPFVWRTRMALAHKGITPERVATRFLDKSAFAPSGSKTVPVIEDNGEWVSQAWDIACYLEKTYPDAPSLFGGPVGMGQAYFINNWADATILRGLFPMLAADICASLDEEDQAYFRSTREPHLGCSLEEAKAGRDKAVIALRKALDPMRSTLRHQPFLSGETPSYADYSVFGPFVWAHCCTDFAILEDDDIITQWRARMFDLFDGLARTAKRAV</sequence>
<organism evidence="2 3">
    <name type="scientific">Iodidimonas muriae</name>
    <dbReference type="NCBI Taxonomy" id="261467"/>
    <lineage>
        <taxon>Bacteria</taxon>
        <taxon>Pseudomonadati</taxon>
        <taxon>Pseudomonadota</taxon>
        <taxon>Alphaproteobacteria</taxon>
        <taxon>Iodidimonadales</taxon>
        <taxon>Iodidimonadaceae</taxon>
        <taxon>Iodidimonas</taxon>
    </lineage>
</organism>
<dbReference type="Gene3D" id="1.20.1050.10">
    <property type="match status" value="1"/>
</dbReference>